<evidence type="ECO:0000256" key="10">
    <source>
        <dbReference type="ARBA" id="ARBA00023136"/>
    </source>
</evidence>
<protein>
    <submittedName>
        <fullName evidence="14">Membrane-associated protease RseP (Regulator of RpoE activity)</fullName>
    </submittedName>
</protein>
<keyword evidence="9" id="KW-0482">Metalloprotease</keyword>
<evidence type="ECO:0000256" key="3">
    <source>
        <dbReference type="ARBA" id="ARBA00007931"/>
    </source>
</evidence>
<dbReference type="Pfam" id="PF02163">
    <property type="entry name" value="Peptidase_M50"/>
    <property type="match status" value="1"/>
</dbReference>
<evidence type="ECO:0000256" key="6">
    <source>
        <dbReference type="ARBA" id="ARBA00022801"/>
    </source>
</evidence>
<comment type="caution">
    <text evidence="14">The sequence shown here is derived from an EMBL/GenBank/DDBJ whole genome shotgun (WGS) entry which is preliminary data.</text>
</comment>
<dbReference type="GO" id="GO:0004222">
    <property type="term" value="F:metalloendopeptidase activity"/>
    <property type="evidence" value="ECO:0007669"/>
    <property type="project" value="InterPro"/>
</dbReference>
<comment type="similarity">
    <text evidence="3">Belongs to the peptidase M50B family.</text>
</comment>
<evidence type="ECO:0000259" key="13">
    <source>
        <dbReference type="Pfam" id="PF17820"/>
    </source>
</evidence>
<feature type="transmembrane region" description="Helical" evidence="11">
    <location>
        <begin position="353"/>
        <end position="373"/>
    </location>
</feature>
<dbReference type="InterPro" id="IPR008915">
    <property type="entry name" value="Peptidase_M50"/>
</dbReference>
<dbReference type="CDD" id="cd06163">
    <property type="entry name" value="S2P-M50_PDZ_RseP-like"/>
    <property type="match status" value="1"/>
</dbReference>
<evidence type="ECO:0000256" key="2">
    <source>
        <dbReference type="ARBA" id="ARBA00004141"/>
    </source>
</evidence>
<feature type="transmembrane region" description="Helical" evidence="11">
    <location>
        <begin position="415"/>
        <end position="433"/>
    </location>
</feature>
<evidence type="ECO:0000256" key="1">
    <source>
        <dbReference type="ARBA" id="ARBA00001947"/>
    </source>
</evidence>
<feature type="domain" description="PDZ" evidence="13">
    <location>
        <begin position="184"/>
        <end position="230"/>
    </location>
</feature>
<dbReference type="Pfam" id="PF17820">
    <property type="entry name" value="PDZ_6"/>
    <property type="match status" value="1"/>
</dbReference>
<dbReference type="GO" id="GO:0006508">
    <property type="term" value="P:proteolysis"/>
    <property type="evidence" value="ECO:0007669"/>
    <property type="project" value="UniProtKB-KW"/>
</dbReference>
<dbReference type="RefSeq" id="WP_170226378.1">
    <property type="nucleotide sequence ID" value="NZ_VIVQ01000001.1"/>
</dbReference>
<dbReference type="Gene3D" id="2.30.42.10">
    <property type="match status" value="1"/>
</dbReference>
<keyword evidence="5 11" id="KW-0812">Transmembrane</keyword>
<comment type="cofactor">
    <cofactor evidence="1">
        <name>Zn(2+)</name>
        <dbReference type="ChEBI" id="CHEBI:29105"/>
    </cofactor>
</comment>
<evidence type="ECO:0000256" key="7">
    <source>
        <dbReference type="ARBA" id="ARBA00022833"/>
    </source>
</evidence>
<keyword evidence="15" id="KW-1185">Reference proteome</keyword>
<accession>A0A561E9I4</accession>
<feature type="transmembrane region" description="Helical" evidence="11">
    <location>
        <begin position="134"/>
        <end position="156"/>
    </location>
</feature>
<evidence type="ECO:0000256" key="11">
    <source>
        <dbReference type="SAM" id="Phobius"/>
    </source>
</evidence>
<keyword evidence="7" id="KW-0862">Zinc</keyword>
<dbReference type="EMBL" id="VIVQ01000001">
    <property type="protein sequence ID" value="TWE12247.1"/>
    <property type="molecule type" value="Genomic_DNA"/>
</dbReference>
<evidence type="ECO:0000256" key="8">
    <source>
        <dbReference type="ARBA" id="ARBA00022989"/>
    </source>
</evidence>
<dbReference type="InterPro" id="IPR036034">
    <property type="entry name" value="PDZ_sf"/>
</dbReference>
<gene>
    <name evidence="14" type="ORF">BKA23_1047</name>
</gene>
<dbReference type="Proteomes" id="UP000318297">
    <property type="component" value="Unassembled WGS sequence"/>
</dbReference>
<sequence length="442" mass="46745">MLFVLGVLILLFGVAVSIALHEIGHLTPAKLFGVKVTQYMIGFGPTIWSRRRGETEYGVKAIPLGGYIRMIGMFPPQPGDDEGMVRASSTGRWRQMTESLREATYEEIPDGDRDRVFYKLPTWKKVVVMFGGPFMNLVIATVLLVIIACGIGLPAYKGAGVSAVLPCTADASGKTVATCAASGESAAARAGLKAGDQFVSVDGTKISSTNDLVSIVQSHPNQAIPVVVRRDGRDVTLSLTPQLQKMVRTDSNGDPVLNSKGQQEYADVGVIGVSLSSKTVYERQSLSYAPGFVGSALKDTASVFVQIPQKMVGIWNAAFGSAARSSSSPVSVVGVGRIAGDTTEAHTAVQNKVLMLLSIIASLNMALFVFNLVPLLPLDGGHIAGALWEAVKRPIARARGVKGPVYADVAKALPLAYGVSIVLLAMFVLLAYADIVKPVKVG</sequence>
<name>A0A561E9I4_9MICO</name>
<evidence type="ECO:0000313" key="15">
    <source>
        <dbReference type="Proteomes" id="UP000318297"/>
    </source>
</evidence>
<dbReference type="CDD" id="cd23081">
    <property type="entry name" value="cpPDZ_EcRseP-like"/>
    <property type="match status" value="1"/>
</dbReference>
<proteinExistence type="inferred from homology"/>
<dbReference type="AlphaFoldDB" id="A0A561E9I4"/>
<organism evidence="14 15">
    <name type="scientific">Rudaeicoccus suwonensis</name>
    <dbReference type="NCBI Taxonomy" id="657409"/>
    <lineage>
        <taxon>Bacteria</taxon>
        <taxon>Bacillati</taxon>
        <taxon>Actinomycetota</taxon>
        <taxon>Actinomycetes</taxon>
        <taxon>Micrococcales</taxon>
        <taxon>Dermacoccaceae</taxon>
        <taxon>Rudaeicoccus</taxon>
    </lineage>
</organism>
<reference evidence="14 15" key="1">
    <citation type="submission" date="2019-06" db="EMBL/GenBank/DDBJ databases">
        <title>Sequencing the genomes of 1000 actinobacteria strains.</title>
        <authorList>
            <person name="Klenk H.-P."/>
        </authorList>
    </citation>
    <scope>NUCLEOTIDE SEQUENCE [LARGE SCALE GENOMIC DNA]</scope>
    <source>
        <strain evidence="14 15">DSM 19560</strain>
    </source>
</reference>
<dbReference type="PANTHER" id="PTHR42837:SF2">
    <property type="entry name" value="MEMBRANE METALLOPROTEASE ARASP2, CHLOROPLASTIC-RELATED"/>
    <property type="match status" value="1"/>
</dbReference>
<keyword evidence="10 11" id="KW-0472">Membrane</keyword>
<keyword evidence="4 14" id="KW-0645">Protease</keyword>
<keyword evidence="8 11" id="KW-1133">Transmembrane helix</keyword>
<evidence type="ECO:0000313" key="14">
    <source>
        <dbReference type="EMBL" id="TWE12247.1"/>
    </source>
</evidence>
<dbReference type="SUPFAM" id="SSF50156">
    <property type="entry name" value="PDZ domain-like"/>
    <property type="match status" value="1"/>
</dbReference>
<evidence type="ECO:0000259" key="12">
    <source>
        <dbReference type="Pfam" id="PF02163"/>
    </source>
</evidence>
<dbReference type="InterPro" id="IPR041489">
    <property type="entry name" value="PDZ_6"/>
</dbReference>
<feature type="domain" description="Peptidase M50" evidence="12">
    <location>
        <begin position="10"/>
        <end position="407"/>
    </location>
</feature>
<keyword evidence="6" id="KW-0378">Hydrolase</keyword>
<dbReference type="GO" id="GO:0016020">
    <property type="term" value="C:membrane"/>
    <property type="evidence" value="ECO:0007669"/>
    <property type="project" value="UniProtKB-SubCell"/>
</dbReference>
<dbReference type="PANTHER" id="PTHR42837">
    <property type="entry name" value="REGULATOR OF SIGMA-E PROTEASE RSEP"/>
    <property type="match status" value="1"/>
</dbReference>
<evidence type="ECO:0000256" key="9">
    <source>
        <dbReference type="ARBA" id="ARBA00023049"/>
    </source>
</evidence>
<comment type="subcellular location">
    <subcellularLocation>
        <location evidence="2">Membrane</location>
        <topology evidence="2">Multi-pass membrane protein</topology>
    </subcellularLocation>
</comment>
<evidence type="ECO:0000256" key="5">
    <source>
        <dbReference type="ARBA" id="ARBA00022692"/>
    </source>
</evidence>
<evidence type="ECO:0000256" key="4">
    <source>
        <dbReference type="ARBA" id="ARBA00022670"/>
    </source>
</evidence>
<dbReference type="InterPro" id="IPR004387">
    <property type="entry name" value="Pept_M50_Zn"/>
</dbReference>